<comment type="catalytic activity">
    <reaction evidence="10">
        <text>L-seryl-[protein] + ATP = O-phospho-L-seryl-[protein] + ADP + H(+)</text>
        <dbReference type="Rhea" id="RHEA:17989"/>
        <dbReference type="Rhea" id="RHEA-COMP:9863"/>
        <dbReference type="Rhea" id="RHEA-COMP:11604"/>
        <dbReference type="ChEBI" id="CHEBI:15378"/>
        <dbReference type="ChEBI" id="CHEBI:29999"/>
        <dbReference type="ChEBI" id="CHEBI:30616"/>
        <dbReference type="ChEBI" id="CHEBI:83421"/>
        <dbReference type="ChEBI" id="CHEBI:456216"/>
        <dbReference type="EC" id="2.7.11.1"/>
    </reaction>
</comment>
<keyword evidence="6" id="KW-0547">Nucleotide-binding</keyword>
<comment type="similarity">
    <text evidence="1">Belongs to the protein kinase superfamily. BUD32 family.</text>
</comment>
<dbReference type="NCBIfam" id="TIGR03724">
    <property type="entry name" value="arch_bud32"/>
    <property type="match status" value="1"/>
</dbReference>
<reference evidence="12 13" key="1">
    <citation type="submission" date="2014-04" db="EMBL/GenBank/DDBJ databases">
        <title>A new species of microsporidia sheds light on the evolution of extreme parasitism.</title>
        <authorList>
            <person name="Haag K.L."/>
            <person name="James T.Y."/>
            <person name="Larsson R."/>
            <person name="Schaer T.M."/>
            <person name="Refardt D."/>
            <person name="Pombert J.-F."/>
            <person name="Ebert D."/>
        </authorList>
    </citation>
    <scope>NUCLEOTIDE SEQUENCE [LARGE SCALE GENOMIC DNA]</scope>
    <source>
        <strain evidence="12 13">UGP3</strain>
        <tissue evidence="12">Spores</tissue>
    </source>
</reference>
<evidence type="ECO:0000256" key="1">
    <source>
        <dbReference type="ARBA" id="ARBA00010630"/>
    </source>
</evidence>
<feature type="domain" description="Protein kinase" evidence="11">
    <location>
        <begin position="1"/>
        <end position="246"/>
    </location>
</feature>
<comment type="catalytic activity">
    <reaction evidence="9">
        <text>L-threonyl-[protein] + ATP = O-phospho-L-threonyl-[protein] + ADP + H(+)</text>
        <dbReference type="Rhea" id="RHEA:46608"/>
        <dbReference type="Rhea" id="RHEA-COMP:11060"/>
        <dbReference type="Rhea" id="RHEA-COMP:11605"/>
        <dbReference type="ChEBI" id="CHEBI:15378"/>
        <dbReference type="ChEBI" id="CHEBI:30013"/>
        <dbReference type="ChEBI" id="CHEBI:30616"/>
        <dbReference type="ChEBI" id="CHEBI:61977"/>
        <dbReference type="ChEBI" id="CHEBI:456216"/>
        <dbReference type="EC" id="2.7.11.1"/>
    </reaction>
</comment>
<dbReference type="GO" id="GO:0005524">
    <property type="term" value="F:ATP binding"/>
    <property type="evidence" value="ECO:0007669"/>
    <property type="project" value="UniProtKB-KW"/>
</dbReference>
<evidence type="ECO:0000256" key="10">
    <source>
        <dbReference type="ARBA" id="ARBA00048679"/>
    </source>
</evidence>
<protein>
    <recommendedName>
        <fullName evidence="2">non-specific serine/threonine protein kinase</fullName>
        <ecNumber evidence="2">2.7.11.1</ecNumber>
    </recommendedName>
</protein>
<dbReference type="Pfam" id="PF00069">
    <property type="entry name" value="Pkinase"/>
    <property type="match status" value="1"/>
</dbReference>
<dbReference type="GO" id="GO:0005829">
    <property type="term" value="C:cytosol"/>
    <property type="evidence" value="ECO:0007669"/>
    <property type="project" value="TreeGrafter"/>
</dbReference>
<dbReference type="AlphaFoldDB" id="A0A098VV64"/>
<name>A0A098VV64_9MICR</name>
<dbReference type="Proteomes" id="UP000029725">
    <property type="component" value="Unassembled WGS sequence"/>
</dbReference>
<dbReference type="GO" id="GO:0000408">
    <property type="term" value="C:EKC/KEOPS complex"/>
    <property type="evidence" value="ECO:0007669"/>
    <property type="project" value="TreeGrafter"/>
</dbReference>
<keyword evidence="7 12" id="KW-0418">Kinase</keyword>
<dbReference type="HOGENOM" id="CLU_063953_0_0_1"/>
<evidence type="ECO:0000256" key="2">
    <source>
        <dbReference type="ARBA" id="ARBA00012513"/>
    </source>
</evidence>
<dbReference type="PANTHER" id="PTHR12209">
    <property type="entry name" value="NON-SPECIFIC SERINE/THREONINE PROTEIN KINASE"/>
    <property type="match status" value="1"/>
</dbReference>
<evidence type="ECO:0000256" key="5">
    <source>
        <dbReference type="ARBA" id="ARBA00022694"/>
    </source>
</evidence>
<dbReference type="GO" id="GO:0004674">
    <property type="term" value="F:protein serine/threonine kinase activity"/>
    <property type="evidence" value="ECO:0007669"/>
    <property type="project" value="UniProtKB-KW"/>
</dbReference>
<keyword evidence="8" id="KW-0067">ATP-binding</keyword>
<dbReference type="InterPro" id="IPR000719">
    <property type="entry name" value="Prot_kinase_dom"/>
</dbReference>
<dbReference type="OrthoDB" id="3399at2759"/>
<dbReference type="Gene3D" id="3.30.200.20">
    <property type="entry name" value="Phosphorylase Kinase, domain 1"/>
    <property type="match status" value="1"/>
</dbReference>
<keyword evidence="5" id="KW-0819">tRNA processing</keyword>
<dbReference type="PROSITE" id="PS50011">
    <property type="entry name" value="PROTEIN_KINASE_DOM"/>
    <property type="match status" value="1"/>
</dbReference>
<keyword evidence="4" id="KW-0808">Transferase</keyword>
<dbReference type="PROSITE" id="PS00109">
    <property type="entry name" value="PROTEIN_KINASE_TYR"/>
    <property type="match status" value="1"/>
</dbReference>
<accession>A0A098VV64</accession>
<dbReference type="VEuPathDB" id="MicrosporidiaDB:DI09_139p50"/>
<dbReference type="GO" id="GO:0070525">
    <property type="term" value="P:tRNA threonylcarbamoyladenosine metabolic process"/>
    <property type="evidence" value="ECO:0007669"/>
    <property type="project" value="TreeGrafter"/>
</dbReference>
<dbReference type="InterPro" id="IPR011009">
    <property type="entry name" value="Kinase-like_dom_sf"/>
</dbReference>
<dbReference type="EMBL" id="JMKJ01000043">
    <property type="protein sequence ID" value="KGG52754.1"/>
    <property type="molecule type" value="Genomic_DNA"/>
</dbReference>
<evidence type="ECO:0000256" key="3">
    <source>
        <dbReference type="ARBA" id="ARBA00022527"/>
    </source>
</evidence>
<evidence type="ECO:0000256" key="4">
    <source>
        <dbReference type="ARBA" id="ARBA00022679"/>
    </source>
</evidence>
<dbReference type="SUPFAM" id="SSF56112">
    <property type="entry name" value="Protein kinase-like (PK-like)"/>
    <property type="match status" value="1"/>
</dbReference>
<evidence type="ECO:0000256" key="9">
    <source>
        <dbReference type="ARBA" id="ARBA00047899"/>
    </source>
</evidence>
<evidence type="ECO:0000313" key="12">
    <source>
        <dbReference type="EMBL" id="KGG52754.1"/>
    </source>
</evidence>
<dbReference type="GO" id="GO:0005634">
    <property type="term" value="C:nucleus"/>
    <property type="evidence" value="ECO:0007669"/>
    <property type="project" value="TreeGrafter"/>
</dbReference>
<comment type="caution">
    <text evidence="12">The sequence shown here is derived from an EMBL/GenBank/DDBJ whole genome shotgun (WGS) entry which is preliminary data.</text>
</comment>
<evidence type="ECO:0000313" key="13">
    <source>
        <dbReference type="Proteomes" id="UP000029725"/>
    </source>
</evidence>
<dbReference type="Gene3D" id="1.10.510.10">
    <property type="entry name" value="Transferase(Phosphotransferase) domain 1"/>
    <property type="match status" value="1"/>
</dbReference>
<dbReference type="InterPro" id="IPR008266">
    <property type="entry name" value="Tyr_kinase_AS"/>
</dbReference>
<evidence type="ECO:0000256" key="8">
    <source>
        <dbReference type="ARBA" id="ARBA00022840"/>
    </source>
</evidence>
<keyword evidence="3" id="KW-0723">Serine/threonine-protein kinase</keyword>
<keyword evidence="13" id="KW-1185">Reference proteome</keyword>
<evidence type="ECO:0000256" key="6">
    <source>
        <dbReference type="ARBA" id="ARBA00022741"/>
    </source>
</evidence>
<gene>
    <name evidence="12" type="ORF">DI09_139p50</name>
</gene>
<evidence type="ECO:0000256" key="7">
    <source>
        <dbReference type="ARBA" id="ARBA00022777"/>
    </source>
</evidence>
<dbReference type="PANTHER" id="PTHR12209:SF0">
    <property type="entry name" value="EKC_KEOPS COMPLEX SUBUNIT TP53RK"/>
    <property type="match status" value="1"/>
</dbReference>
<dbReference type="GO" id="GO:0008033">
    <property type="term" value="P:tRNA processing"/>
    <property type="evidence" value="ECO:0007669"/>
    <property type="project" value="UniProtKB-KW"/>
</dbReference>
<proteinExistence type="inferred from homology"/>
<sequence length="246" mass="27724">MATLLSQGAEAKIFLYLTGPSSSQKMEGKPNKLPLGPFAGDFPAIMKHRFTKTWRNPALDFRLRKARHKQEVGCMVKAFEGNLPVPRILGQDPDEMVIWTEYIEGETLKSSLTSGFLNASDGHFPILYIFPQIGTIVAKLHDLNIIHEDLTSSNMMIRKEDKKLFLIDFGLSHISLSMEDKAVDLYVLERAFIATHPMLQDKIQLILDSYFAHTKNSKPVLKQLETGSLVLLNAVRARGRKRTMVG</sequence>
<dbReference type="InterPro" id="IPR022495">
    <property type="entry name" value="Bud32"/>
</dbReference>
<dbReference type="GeneID" id="25258362"/>
<dbReference type="RefSeq" id="XP_013239190.1">
    <property type="nucleotide sequence ID" value="XM_013383736.1"/>
</dbReference>
<evidence type="ECO:0000259" key="11">
    <source>
        <dbReference type="PROSITE" id="PS50011"/>
    </source>
</evidence>
<dbReference type="EC" id="2.7.11.1" evidence="2"/>
<organism evidence="12 13">
    <name type="scientific">Mitosporidium daphniae</name>
    <dbReference type="NCBI Taxonomy" id="1485682"/>
    <lineage>
        <taxon>Eukaryota</taxon>
        <taxon>Fungi</taxon>
        <taxon>Fungi incertae sedis</taxon>
        <taxon>Microsporidia</taxon>
        <taxon>Mitosporidium</taxon>
    </lineage>
</organism>